<accession>A0AAV4SWT2</accession>
<feature type="region of interest" description="Disordered" evidence="1">
    <location>
        <begin position="330"/>
        <end position="382"/>
    </location>
</feature>
<name>A0AAV4SWT2_CAEEX</name>
<feature type="compositionally biased region" description="Low complexity" evidence="1">
    <location>
        <begin position="247"/>
        <end position="263"/>
    </location>
</feature>
<feature type="region of interest" description="Disordered" evidence="1">
    <location>
        <begin position="46"/>
        <end position="74"/>
    </location>
</feature>
<evidence type="ECO:0000313" key="2">
    <source>
        <dbReference type="EMBL" id="GIY37032.1"/>
    </source>
</evidence>
<organism evidence="2 3">
    <name type="scientific">Caerostris extrusa</name>
    <name type="common">Bark spider</name>
    <name type="synonym">Caerostris bankana</name>
    <dbReference type="NCBI Taxonomy" id="172846"/>
    <lineage>
        <taxon>Eukaryota</taxon>
        <taxon>Metazoa</taxon>
        <taxon>Ecdysozoa</taxon>
        <taxon>Arthropoda</taxon>
        <taxon>Chelicerata</taxon>
        <taxon>Arachnida</taxon>
        <taxon>Araneae</taxon>
        <taxon>Araneomorphae</taxon>
        <taxon>Entelegynae</taxon>
        <taxon>Araneoidea</taxon>
        <taxon>Araneidae</taxon>
        <taxon>Caerostris</taxon>
    </lineage>
</organism>
<keyword evidence="3" id="KW-1185">Reference proteome</keyword>
<dbReference type="AlphaFoldDB" id="A0AAV4SWT2"/>
<dbReference type="EMBL" id="BPLR01010117">
    <property type="protein sequence ID" value="GIY37032.1"/>
    <property type="molecule type" value="Genomic_DNA"/>
</dbReference>
<feature type="compositionally biased region" description="Polar residues" evidence="1">
    <location>
        <begin position="296"/>
        <end position="316"/>
    </location>
</feature>
<dbReference type="Proteomes" id="UP001054945">
    <property type="component" value="Unassembled WGS sequence"/>
</dbReference>
<sequence>MCFLYSRRDCGFARRELQFGKAAVQLSEVDLDCELSRPATRGRRWSVRASGPGGELPRRQVHVRGSEPSHEVPTGQSLLRKKDLKLIKQFKALLTHLIRNGRYSFSGAIQGNYEVYKSHRNIQRDIVRFTDLTIMILQICLAVGLLLEATSGNPVVYSQPQVYAHGSVPQKQYVAVPYQGTPVQYQHAPVQYQAAPAQYQAAPSHSLAGQTNYIPVQYQHLQQPQYQSVPVAYAQVEPSAYHSTSDHAQGAHGQQSAGHSSHASGHHGDSAVHSGRASSAHGQHNAGAYHAHGNQGAKSSQQDNYSNVGSYSSDTGSGFEKSYSYDRAMGSHDIGAHNSGQSSDSASQVKQGHHNVGAHSAETREKQELTAERGPTHTVHRDTINPYLRNMATPVVLSNKGTVIPRIWIWIPLTVL</sequence>
<evidence type="ECO:0000313" key="3">
    <source>
        <dbReference type="Proteomes" id="UP001054945"/>
    </source>
</evidence>
<reference evidence="2 3" key="1">
    <citation type="submission" date="2021-06" db="EMBL/GenBank/DDBJ databases">
        <title>Caerostris extrusa draft genome.</title>
        <authorList>
            <person name="Kono N."/>
            <person name="Arakawa K."/>
        </authorList>
    </citation>
    <scope>NUCLEOTIDE SEQUENCE [LARGE SCALE GENOMIC DNA]</scope>
</reference>
<feature type="region of interest" description="Disordered" evidence="1">
    <location>
        <begin position="238"/>
        <end position="317"/>
    </location>
</feature>
<comment type="caution">
    <text evidence="2">The sequence shown here is derived from an EMBL/GenBank/DDBJ whole genome shotgun (WGS) entry which is preliminary data.</text>
</comment>
<proteinExistence type="predicted"/>
<protein>
    <submittedName>
        <fullName evidence="2">Uncharacterized protein</fullName>
    </submittedName>
</protein>
<feature type="compositionally biased region" description="Polar residues" evidence="1">
    <location>
        <begin position="338"/>
        <end position="350"/>
    </location>
</feature>
<gene>
    <name evidence="2" type="ORF">CEXT_27451</name>
</gene>
<feature type="compositionally biased region" description="Basic and acidic residues" evidence="1">
    <location>
        <begin position="361"/>
        <end position="382"/>
    </location>
</feature>
<evidence type="ECO:0000256" key="1">
    <source>
        <dbReference type="SAM" id="MobiDB-lite"/>
    </source>
</evidence>